<dbReference type="RefSeq" id="WP_345653242.1">
    <property type="nucleotide sequence ID" value="NZ_BAABKB010000019.1"/>
</dbReference>
<evidence type="ECO:0000256" key="2">
    <source>
        <dbReference type="SAM" id="Phobius"/>
    </source>
</evidence>
<feature type="compositionally biased region" description="Polar residues" evidence="1">
    <location>
        <begin position="1"/>
        <end position="17"/>
    </location>
</feature>
<feature type="transmembrane region" description="Helical" evidence="2">
    <location>
        <begin position="101"/>
        <end position="120"/>
    </location>
</feature>
<organism evidence="3 4">
    <name type="scientific">Streptomyces siamensis</name>
    <dbReference type="NCBI Taxonomy" id="1274986"/>
    <lineage>
        <taxon>Bacteria</taxon>
        <taxon>Bacillati</taxon>
        <taxon>Actinomycetota</taxon>
        <taxon>Actinomycetes</taxon>
        <taxon>Kitasatosporales</taxon>
        <taxon>Streptomycetaceae</taxon>
        <taxon>Streptomyces</taxon>
    </lineage>
</organism>
<evidence type="ECO:0000313" key="3">
    <source>
        <dbReference type="EMBL" id="GAA5019925.1"/>
    </source>
</evidence>
<proteinExistence type="predicted"/>
<feature type="transmembrane region" description="Helical" evidence="2">
    <location>
        <begin position="69"/>
        <end position="89"/>
    </location>
</feature>
<feature type="transmembrane region" description="Helical" evidence="2">
    <location>
        <begin position="312"/>
        <end position="331"/>
    </location>
</feature>
<keyword evidence="2" id="KW-0472">Membrane</keyword>
<protein>
    <recommendedName>
        <fullName evidence="5">Aromatic ring-opening dioxygenase LigA</fullName>
    </recommendedName>
</protein>
<keyword evidence="2" id="KW-0812">Transmembrane</keyword>
<keyword evidence="2" id="KW-1133">Transmembrane helix</keyword>
<evidence type="ECO:0008006" key="5">
    <source>
        <dbReference type="Google" id="ProtNLM"/>
    </source>
</evidence>
<dbReference type="Proteomes" id="UP001501759">
    <property type="component" value="Unassembled WGS sequence"/>
</dbReference>
<feature type="region of interest" description="Disordered" evidence="1">
    <location>
        <begin position="1"/>
        <end position="24"/>
    </location>
</feature>
<feature type="transmembrane region" description="Helical" evidence="2">
    <location>
        <begin position="28"/>
        <end position="49"/>
    </location>
</feature>
<comment type="caution">
    <text evidence="3">The sequence shown here is derived from an EMBL/GenBank/DDBJ whole genome shotgun (WGS) entry which is preliminary data.</text>
</comment>
<evidence type="ECO:0000313" key="4">
    <source>
        <dbReference type="Proteomes" id="UP001501759"/>
    </source>
</evidence>
<feature type="transmembrane region" description="Helical" evidence="2">
    <location>
        <begin position="242"/>
        <end position="260"/>
    </location>
</feature>
<dbReference type="EMBL" id="BAABKB010000019">
    <property type="protein sequence ID" value="GAA5019925.1"/>
    <property type="molecule type" value="Genomic_DNA"/>
</dbReference>
<gene>
    <name evidence="3" type="ORF">GCM10023335_49130</name>
</gene>
<name>A0ABP9J5S5_9ACTN</name>
<feature type="transmembrane region" description="Helical" evidence="2">
    <location>
        <begin position="148"/>
        <end position="173"/>
    </location>
</feature>
<keyword evidence="4" id="KW-1185">Reference proteome</keyword>
<evidence type="ECO:0000256" key="1">
    <source>
        <dbReference type="SAM" id="MobiDB-lite"/>
    </source>
</evidence>
<reference evidence="4" key="1">
    <citation type="journal article" date="2019" name="Int. J. Syst. Evol. Microbiol.">
        <title>The Global Catalogue of Microorganisms (GCM) 10K type strain sequencing project: providing services to taxonomists for standard genome sequencing and annotation.</title>
        <authorList>
            <consortium name="The Broad Institute Genomics Platform"/>
            <consortium name="The Broad Institute Genome Sequencing Center for Infectious Disease"/>
            <person name="Wu L."/>
            <person name="Ma J."/>
        </authorList>
    </citation>
    <scope>NUCLEOTIDE SEQUENCE [LARGE SCALE GENOMIC DNA]</scope>
    <source>
        <strain evidence="4">JCM 18409</strain>
    </source>
</reference>
<feature type="transmembrane region" description="Helical" evidence="2">
    <location>
        <begin position="194"/>
        <end position="217"/>
    </location>
</feature>
<feature type="transmembrane region" description="Helical" evidence="2">
    <location>
        <begin position="272"/>
        <end position="292"/>
    </location>
</feature>
<sequence>MTQTSTAGPDTPSQSEPSWGGPGRARRALRTVTVVSCVPYLSLKIAWVAGSRIGIPEGSSLLDHRVGMAVANGLSVLLDSAVIVLALLLTRPWGLRVPAWLLAFPMWVATGLLTPIMTGYPMQLLVRLLGGAEPEAAGAGREPFLDEWVFGVVYTGFIVQGLALGTLFVLYARDRWAHLWRGRVRELSAGPVGAAQRATAVAAAVLTLFPLTTHLVWACGGTAGLSAGRIADRSGDFRVLEAMYVVYLLCTVAGAWMLAFRRGRDLPVAVPLALGWAGSGAVACWGGWMSLAGLGGGDDVADRPTGLMNLTYSVQMIVGVLVVTLGAYFFAERSAAAGPPRRTA</sequence>
<accession>A0ABP9J5S5</accession>